<keyword evidence="5" id="KW-0175">Coiled coil</keyword>
<protein>
    <recommendedName>
        <fullName evidence="7">SF3 helicase domain-containing protein</fullName>
    </recommendedName>
</protein>
<evidence type="ECO:0000256" key="3">
    <source>
        <dbReference type="ARBA" id="ARBA00022806"/>
    </source>
</evidence>
<reference evidence="8 9" key="1">
    <citation type="submission" date="2020-01" db="EMBL/GenBank/DDBJ databases">
        <title>Microvirga sp. nov., an arsenate reduction bacterium isolated from Tibet hotspring sediments.</title>
        <authorList>
            <person name="Yuan C.-G."/>
        </authorList>
    </citation>
    <scope>NUCLEOTIDE SEQUENCE [LARGE SCALE GENOMIC DNA]</scope>
    <source>
        <strain evidence="8 9">SYSU G3D203</strain>
    </source>
</reference>
<feature type="region of interest" description="Disordered" evidence="6">
    <location>
        <begin position="29"/>
        <end position="53"/>
    </location>
</feature>
<dbReference type="RefSeq" id="WP_161725841.1">
    <property type="nucleotide sequence ID" value="NZ_JAAAXI010000025.1"/>
</dbReference>
<dbReference type="InterPro" id="IPR015330">
    <property type="entry name" value="DNA_primase/pol_bifunc_N"/>
</dbReference>
<dbReference type="InterPro" id="IPR014015">
    <property type="entry name" value="Helicase_SF3_DNA-vir"/>
</dbReference>
<dbReference type="SMART" id="SM00885">
    <property type="entry name" value="D5_N"/>
    <property type="match status" value="1"/>
</dbReference>
<dbReference type="InterPro" id="IPR004968">
    <property type="entry name" value="DNA_primase/NTPase_C"/>
</dbReference>
<dbReference type="SMART" id="SM00943">
    <property type="entry name" value="Prim-Pol"/>
    <property type="match status" value="1"/>
</dbReference>
<evidence type="ECO:0000313" key="9">
    <source>
        <dbReference type="Proteomes" id="UP000818323"/>
    </source>
</evidence>
<dbReference type="Gene3D" id="1.10.10.10">
    <property type="entry name" value="Winged helix-like DNA-binding domain superfamily/Winged helix DNA-binding domain"/>
    <property type="match status" value="1"/>
</dbReference>
<evidence type="ECO:0000259" key="7">
    <source>
        <dbReference type="PROSITE" id="PS51206"/>
    </source>
</evidence>
<sequence>MNAPVESPLLGMALAYAARGWPVFPCSPSQEKGVSKRPLTPKETQPGAKDGGLYLATTDGAQIREWWRRWPKALIGLPTGARSGIVVLDLDPETFPADTMLRAVTDFCGGVLPPCPVVRTQSGGLHLWFAYPDLPEGEKLGNRAALFKHVEGIDEAIREHVDIRGEGGYVIVPPSVMVDGLAYAWEAEPDDEPPPALPPRLLDVILRRGEFSRDRQRERVPPSAPSPSDPADDSVRRYAIAAMDKEIQEVARAGSGQRNHALNRAAFALAQLVAAGVLTESVVRASLEDAANRSGLVKDDGWKSVRDTIQSGFQAGLMQPRDLTDVAAKARERAERFGSKQGARVAPPRSEARPAAPSSQEPEGTFDDGGASGDRFDEDGDAGPSDADATGVDPEVLERCAALDHSDTDNGRRLIAHFGQDLCVMEQEGARNLDFLAWTGTHWDIVSGNDAALRVAQKIGGRIALEADFLTFLPHEKRLLADAERASAELAAMETRRSEWNDADKAKVRDLERSISAGKEARAALDKRKKARRQFAVSSKNKARLEAMLACAAPHLTRRPDAFNADPMLVATKAHTLRFVRMVDDENANSDEPRMTGRVEVIEGHRREDYITHIVPVLYDPQAACPKWTAFLEEFLPVESVRRCVQVFSGLGLLGLPIQKLLFHYGLGANGKSVFMEVLMRLFGPLAVGLPSESIVGSSERSGAGASPDLARLYGRRVVRVLELPADKPVQEDLVKKLTGGEKIPVRSLFKGFFEFQPVFKAHMSGNGFPRIDGTDNGIWRRIAVIHWPVTLEESRQGNFEDVVSGFADEQSGILNWLVEGAITYLREGLVLPDEVRAATQEYRDEMDPIGQFAADCVEKAPGENVPARTMYDSYVSWCIANAKKPVFETKFGRVMKTKFARDDKSRIRQYVDCRLHDVPPRPDAQPRSPYDD</sequence>
<dbReference type="PROSITE" id="PS51206">
    <property type="entry name" value="SF3_HELICASE_1"/>
    <property type="match status" value="1"/>
</dbReference>
<evidence type="ECO:0000256" key="5">
    <source>
        <dbReference type="SAM" id="Coils"/>
    </source>
</evidence>
<dbReference type="Proteomes" id="UP000818323">
    <property type="component" value="Unassembled WGS sequence"/>
</dbReference>
<dbReference type="SUPFAM" id="SSF56747">
    <property type="entry name" value="Prim-pol domain"/>
    <property type="match status" value="1"/>
</dbReference>
<accession>A0ABW9YY97</accession>
<evidence type="ECO:0000313" key="8">
    <source>
        <dbReference type="EMBL" id="NBJ25145.1"/>
    </source>
</evidence>
<feature type="coiled-coil region" evidence="5">
    <location>
        <begin position="476"/>
        <end position="503"/>
    </location>
</feature>
<evidence type="ECO:0000256" key="4">
    <source>
        <dbReference type="ARBA" id="ARBA00022840"/>
    </source>
</evidence>
<dbReference type="EMBL" id="JAAAXJ010000005">
    <property type="protein sequence ID" value="NBJ25145.1"/>
    <property type="molecule type" value="Genomic_DNA"/>
</dbReference>
<dbReference type="PANTHER" id="PTHR35372">
    <property type="entry name" value="ATP BINDING PROTEIN-RELATED"/>
    <property type="match status" value="1"/>
</dbReference>
<evidence type="ECO:0000256" key="6">
    <source>
        <dbReference type="SAM" id="MobiDB-lite"/>
    </source>
</evidence>
<keyword evidence="2" id="KW-0378">Hydrolase</keyword>
<dbReference type="PANTHER" id="PTHR35372:SF2">
    <property type="entry name" value="SF3 HELICASE DOMAIN-CONTAINING PROTEIN"/>
    <property type="match status" value="1"/>
</dbReference>
<dbReference type="Pfam" id="PF09250">
    <property type="entry name" value="Prim-Pol"/>
    <property type="match status" value="1"/>
</dbReference>
<keyword evidence="3" id="KW-0347">Helicase</keyword>
<dbReference type="InterPro" id="IPR051620">
    <property type="entry name" value="ORF904-like_C"/>
</dbReference>
<comment type="caution">
    <text evidence="8">The sequence shown here is derived from an EMBL/GenBank/DDBJ whole genome shotgun (WGS) entry which is preliminary data.</text>
</comment>
<dbReference type="InterPro" id="IPR036388">
    <property type="entry name" value="WH-like_DNA-bd_sf"/>
</dbReference>
<dbReference type="SUPFAM" id="SSF52540">
    <property type="entry name" value="P-loop containing nucleoside triphosphate hydrolases"/>
    <property type="match status" value="1"/>
</dbReference>
<evidence type="ECO:0000256" key="2">
    <source>
        <dbReference type="ARBA" id="ARBA00022801"/>
    </source>
</evidence>
<dbReference type="Pfam" id="PF08706">
    <property type="entry name" value="D5_N"/>
    <property type="match status" value="1"/>
</dbReference>
<keyword evidence="1" id="KW-0547">Nucleotide-binding</keyword>
<dbReference type="InterPro" id="IPR027417">
    <property type="entry name" value="P-loop_NTPase"/>
</dbReference>
<feature type="region of interest" description="Disordered" evidence="6">
    <location>
        <begin position="212"/>
        <end position="234"/>
    </location>
</feature>
<proteinExistence type="predicted"/>
<dbReference type="CDD" id="cd04859">
    <property type="entry name" value="Prim_Pol"/>
    <property type="match status" value="1"/>
</dbReference>
<feature type="compositionally biased region" description="Low complexity" evidence="6">
    <location>
        <begin position="343"/>
        <end position="363"/>
    </location>
</feature>
<organism evidence="8 9">
    <name type="scientific">Microvirga arsenatis</name>
    <dbReference type="NCBI Taxonomy" id="2692265"/>
    <lineage>
        <taxon>Bacteria</taxon>
        <taxon>Pseudomonadati</taxon>
        <taxon>Pseudomonadota</taxon>
        <taxon>Alphaproteobacteria</taxon>
        <taxon>Hyphomicrobiales</taxon>
        <taxon>Methylobacteriaceae</taxon>
        <taxon>Microvirga</taxon>
    </lineage>
</organism>
<feature type="region of interest" description="Disordered" evidence="6">
    <location>
        <begin position="330"/>
        <end position="392"/>
    </location>
</feature>
<name>A0ABW9YY97_9HYPH</name>
<evidence type="ECO:0000256" key="1">
    <source>
        <dbReference type="ARBA" id="ARBA00022741"/>
    </source>
</evidence>
<dbReference type="InterPro" id="IPR006500">
    <property type="entry name" value="Helicase_put_C_phage/plasmid"/>
</dbReference>
<dbReference type="InterPro" id="IPR014818">
    <property type="entry name" value="Phage/plasmid_primase_P4_C"/>
</dbReference>
<feature type="domain" description="SF3 helicase" evidence="7">
    <location>
        <begin position="639"/>
        <end position="801"/>
    </location>
</feature>
<dbReference type="Gene3D" id="3.40.50.300">
    <property type="entry name" value="P-loop containing nucleotide triphosphate hydrolases"/>
    <property type="match status" value="1"/>
</dbReference>
<keyword evidence="9" id="KW-1185">Reference proteome</keyword>
<dbReference type="Pfam" id="PF03288">
    <property type="entry name" value="Pox_D5"/>
    <property type="match status" value="1"/>
</dbReference>
<keyword evidence="4" id="KW-0067">ATP-binding</keyword>
<dbReference type="NCBIfam" id="TIGR01613">
    <property type="entry name" value="primase_Cterm"/>
    <property type="match status" value="1"/>
</dbReference>
<gene>
    <name evidence="8" type="ORF">GR303_12375</name>
</gene>